<feature type="domain" description="VOC" evidence="1">
    <location>
        <begin position="19"/>
        <end position="158"/>
    </location>
</feature>
<dbReference type="Pfam" id="PF00903">
    <property type="entry name" value="Glyoxalase"/>
    <property type="match status" value="2"/>
</dbReference>
<dbReference type="Proteomes" id="UP000663832">
    <property type="component" value="Unassembled WGS sequence"/>
</dbReference>
<dbReference type="PANTHER" id="PTHR10374">
    <property type="entry name" value="LACTOYLGLUTATHIONE LYASE GLYOXALASE I"/>
    <property type="match status" value="1"/>
</dbReference>
<dbReference type="PROSITE" id="PS51819">
    <property type="entry name" value="VOC"/>
    <property type="match status" value="2"/>
</dbReference>
<comment type="caution">
    <text evidence="2">The sequence shown here is derived from an EMBL/GenBank/DDBJ whole genome shotgun (WGS) entry which is preliminary data.</text>
</comment>
<name>A0A814NBD4_9BILA</name>
<accession>A0A814NBD4</accession>
<dbReference type="InterPro" id="IPR037523">
    <property type="entry name" value="VOC_core"/>
</dbReference>
<dbReference type="Proteomes" id="UP000663877">
    <property type="component" value="Unassembled WGS sequence"/>
</dbReference>
<dbReference type="InterPro" id="IPR029068">
    <property type="entry name" value="Glyas_Bleomycin-R_OHBP_Dase"/>
</dbReference>
<proteinExistence type="predicted"/>
<evidence type="ECO:0000313" key="2">
    <source>
        <dbReference type="EMBL" id="CAF1089191.1"/>
    </source>
</evidence>
<dbReference type="SUPFAM" id="SSF54593">
    <property type="entry name" value="Glyoxalase/Bleomycin resistance protein/Dihydroxybiphenyl dioxygenase"/>
    <property type="match status" value="2"/>
</dbReference>
<keyword evidence="4" id="KW-1185">Reference proteome</keyword>
<evidence type="ECO:0000259" key="1">
    <source>
        <dbReference type="PROSITE" id="PS51819"/>
    </source>
</evidence>
<dbReference type="PANTHER" id="PTHR10374:SF30">
    <property type="entry name" value="LACTOYLGLUTATHIONE LYASE"/>
    <property type="match status" value="1"/>
</dbReference>
<dbReference type="EMBL" id="CAJNOM010000562">
    <property type="protein sequence ID" value="CAF1502152.1"/>
    <property type="molecule type" value="Genomic_DNA"/>
</dbReference>
<feature type="domain" description="VOC" evidence="1">
    <location>
        <begin position="187"/>
        <end position="333"/>
    </location>
</feature>
<dbReference type="InterPro" id="IPR004360">
    <property type="entry name" value="Glyas_Fos-R_dOase_dom"/>
</dbReference>
<gene>
    <name evidence="2" type="ORF">BJG266_LOCUS20708</name>
    <name evidence="3" type="ORF">QVE165_LOCUS43572</name>
</gene>
<organism evidence="2 5">
    <name type="scientific">Adineta steineri</name>
    <dbReference type="NCBI Taxonomy" id="433720"/>
    <lineage>
        <taxon>Eukaryota</taxon>
        <taxon>Metazoa</taxon>
        <taxon>Spiralia</taxon>
        <taxon>Gnathifera</taxon>
        <taxon>Rotifera</taxon>
        <taxon>Eurotatoria</taxon>
        <taxon>Bdelloidea</taxon>
        <taxon>Adinetida</taxon>
        <taxon>Adinetidae</taxon>
        <taxon>Adineta</taxon>
    </lineage>
</organism>
<sequence length="337" mass="38771">MEISTFSQSSDFATEMNLKLTHNILRVKDPSGMIQFYVNKFGMESIQISTPSLPYNISVLGYTTNYDENFAKASNTLPSPTLLEFHHNDPSIISPSLTNSGTSEVYWKIGITLYDVDYAREILQSKQVNITDASQFEDIGYVCHLRDPNGFCLELLQHDFEKTFQEKINKSSKQTPVDNFPLGYPVCIGQITLHTNDIEKTQRFYCNILGMKLLSIQEVPKYSFTLYFFAWTNENPPQSDIKDATINREWLWKRPYTQIEVRYFNNQKQIPSFKDLQDNEIGFQGIRVMCNDLNGFISKMKAGNVSFVESNGTFGKEIIIRNPDNIPIYISQNKSEQ</sequence>
<reference evidence="2" key="1">
    <citation type="submission" date="2021-02" db="EMBL/GenBank/DDBJ databases">
        <authorList>
            <person name="Nowell W R."/>
        </authorList>
    </citation>
    <scope>NUCLEOTIDE SEQUENCE</scope>
</reference>
<evidence type="ECO:0000313" key="3">
    <source>
        <dbReference type="EMBL" id="CAF1502152.1"/>
    </source>
</evidence>
<dbReference type="OrthoDB" id="16820at2759"/>
<evidence type="ECO:0000313" key="5">
    <source>
        <dbReference type="Proteomes" id="UP000663877"/>
    </source>
</evidence>
<evidence type="ECO:0000313" key="4">
    <source>
        <dbReference type="Proteomes" id="UP000663832"/>
    </source>
</evidence>
<dbReference type="AlphaFoldDB" id="A0A814NBD4"/>
<dbReference type="Gene3D" id="3.10.180.10">
    <property type="entry name" value="2,3-Dihydroxybiphenyl 1,2-Dioxygenase, domain 1"/>
    <property type="match status" value="2"/>
</dbReference>
<protein>
    <recommendedName>
        <fullName evidence="1">VOC domain-containing protein</fullName>
    </recommendedName>
</protein>
<dbReference type="EMBL" id="CAJNOI010000119">
    <property type="protein sequence ID" value="CAF1089191.1"/>
    <property type="molecule type" value="Genomic_DNA"/>
</dbReference>